<protein>
    <recommendedName>
        <fullName evidence="2">hydroxymethylpyrimidine kinase</fullName>
        <ecNumber evidence="2">2.7.1.49</ecNumber>
    </recommendedName>
</protein>
<evidence type="ECO:0000256" key="1">
    <source>
        <dbReference type="ARBA" id="ARBA00004948"/>
    </source>
</evidence>
<accession>A0A2I7SGY7</accession>
<evidence type="ECO:0000313" key="5">
    <source>
        <dbReference type="Proteomes" id="UP000236592"/>
    </source>
</evidence>
<keyword evidence="4" id="KW-0418">Kinase</keyword>
<keyword evidence="5" id="KW-1185">Reference proteome</keyword>
<dbReference type="Gene3D" id="3.40.1190.20">
    <property type="match status" value="1"/>
</dbReference>
<dbReference type="EC" id="2.7.1.49" evidence="2"/>
<name>A0A2I7SGY7_9FLAO</name>
<dbReference type="RefSeq" id="WP_102995219.1">
    <property type="nucleotide sequence ID" value="NZ_CP025938.1"/>
</dbReference>
<evidence type="ECO:0000313" key="4">
    <source>
        <dbReference type="EMBL" id="AUS05173.1"/>
    </source>
</evidence>
<dbReference type="GO" id="GO:0008902">
    <property type="term" value="F:hydroxymethylpyrimidine kinase activity"/>
    <property type="evidence" value="ECO:0007669"/>
    <property type="project" value="UniProtKB-EC"/>
</dbReference>
<evidence type="ECO:0000256" key="2">
    <source>
        <dbReference type="ARBA" id="ARBA00012135"/>
    </source>
</evidence>
<reference evidence="5" key="1">
    <citation type="submission" date="2018-01" db="EMBL/GenBank/DDBJ databases">
        <title>Complete genome of Tamlana sp. UJ94.</title>
        <authorList>
            <person name="Jung J."/>
            <person name="Chung D."/>
            <person name="Bae S.S."/>
            <person name="Baek K."/>
        </authorList>
    </citation>
    <scope>NUCLEOTIDE SEQUENCE [LARGE SCALE GENOMIC DNA]</scope>
    <source>
        <strain evidence="5">UJ94</strain>
    </source>
</reference>
<dbReference type="EMBL" id="CP025938">
    <property type="protein sequence ID" value="AUS05173.1"/>
    <property type="molecule type" value="Genomic_DNA"/>
</dbReference>
<dbReference type="InterPro" id="IPR004399">
    <property type="entry name" value="HMP/HMP-P_kinase_dom"/>
</dbReference>
<dbReference type="InterPro" id="IPR029056">
    <property type="entry name" value="Ribokinase-like"/>
</dbReference>
<dbReference type="KEGG" id="taj:C1A40_06685"/>
<dbReference type="GO" id="GO:0008972">
    <property type="term" value="F:phosphomethylpyrimidine kinase activity"/>
    <property type="evidence" value="ECO:0007669"/>
    <property type="project" value="InterPro"/>
</dbReference>
<dbReference type="GO" id="GO:0005829">
    <property type="term" value="C:cytosol"/>
    <property type="evidence" value="ECO:0007669"/>
    <property type="project" value="TreeGrafter"/>
</dbReference>
<dbReference type="Proteomes" id="UP000236592">
    <property type="component" value="Chromosome"/>
</dbReference>
<keyword evidence="4" id="KW-0808">Transferase</keyword>
<dbReference type="Pfam" id="PF08543">
    <property type="entry name" value="Phos_pyr_kin"/>
    <property type="match status" value="1"/>
</dbReference>
<comment type="pathway">
    <text evidence="1">Cofactor biosynthesis; thiamine diphosphate biosynthesis.</text>
</comment>
<dbReference type="InterPro" id="IPR013749">
    <property type="entry name" value="PM/HMP-P_kinase-1"/>
</dbReference>
<dbReference type="OrthoDB" id="9810880at2"/>
<feature type="domain" description="Pyridoxamine kinase/Phosphomethylpyrimidine kinase" evidence="3">
    <location>
        <begin position="27"/>
        <end position="256"/>
    </location>
</feature>
<organism evidence="4 5">
    <name type="scientific">Pseudotamlana carrageenivorans</name>
    <dbReference type="NCBI Taxonomy" id="2069432"/>
    <lineage>
        <taxon>Bacteria</taxon>
        <taxon>Pseudomonadati</taxon>
        <taxon>Bacteroidota</taxon>
        <taxon>Flavobacteriia</taxon>
        <taxon>Flavobacteriales</taxon>
        <taxon>Flavobacteriaceae</taxon>
        <taxon>Pseudotamlana</taxon>
    </lineage>
</organism>
<proteinExistence type="predicted"/>
<dbReference type="GO" id="GO:0009228">
    <property type="term" value="P:thiamine biosynthetic process"/>
    <property type="evidence" value="ECO:0007669"/>
    <property type="project" value="InterPro"/>
</dbReference>
<gene>
    <name evidence="4" type="ORF">C1A40_06685</name>
</gene>
<dbReference type="AlphaFoldDB" id="A0A2I7SGY7"/>
<dbReference type="SUPFAM" id="SSF53613">
    <property type="entry name" value="Ribokinase-like"/>
    <property type="match status" value="1"/>
</dbReference>
<sequence>MNKNYTTSTTNGTSLFDNCILSIAGHDPSGGAGMTSDIKTFEAHGFYGLSTCSAITIQNDIDFKQCIWTNPKVILNQIETLFERFNISVVKIGIIENWQTLSLILDKLHLLNPKIKVVLDPVIKASSGFDFHFKESQELLEKIWKQCYIITPNYDEIKALYPEFTVKQTIKHISNYTKIYLKGGHRQNKKGWDELYYDTIEAIEIFPIYKTIYEKHGSGCVLSSSLACNIAAGFPIKDAAINAKIYIETYLRSNESLLGTHKMNVAVV</sequence>
<dbReference type="CDD" id="cd01169">
    <property type="entry name" value="HMPP_kinase"/>
    <property type="match status" value="1"/>
</dbReference>
<dbReference type="PANTHER" id="PTHR20858:SF17">
    <property type="entry name" value="HYDROXYMETHYLPYRIMIDINE_PHOSPHOMETHYLPYRIMIDINE KINASE THI20-RELATED"/>
    <property type="match status" value="1"/>
</dbReference>
<dbReference type="PANTHER" id="PTHR20858">
    <property type="entry name" value="PHOSPHOMETHYLPYRIMIDINE KINASE"/>
    <property type="match status" value="1"/>
</dbReference>
<evidence type="ECO:0000259" key="3">
    <source>
        <dbReference type="Pfam" id="PF08543"/>
    </source>
</evidence>